<dbReference type="PANTHER" id="PTHR15108">
    <property type="entry name" value="N-ACYLGLUCOSAMINE-2-EPIMERASE"/>
    <property type="match status" value="1"/>
</dbReference>
<dbReference type="InterPro" id="IPR012341">
    <property type="entry name" value="6hp_glycosidase-like_sf"/>
</dbReference>
<comment type="catalytic activity">
    <reaction evidence="1 4">
        <text>D-cellobiose = beta-D-glucosyl-(1-&gt;4)-D-mannopyranose</text>
        <dbReference type="Rhea" id="RHEA:23384"/>
        <dbReference type="ChEBI" id="CHEBI:17057"/>
        <dbReference type="ChEBI" id="CHEBI:47931"/>
        <dbReference type="EC" id="5.1.3.11"/>
    </reaction>
</comment>
<dbReference type="RefSeq" id="WP_155171357.1">
    <property type="nucleotide sequence ID" value="NZ_BAAAFL010000005.1"/>
</dbReference>
<comment type="function">
    <text evidence="4">Catalyzes the reversible epimerization of cellobiose to 4-O-beta-D-glucopyranosyl-D-mannose (Glc-Man).</text>
</comment>
<dbReference type="HAMAP" id="MF_00929">
    <property type="entry name" value="Cellobiose_2_epim"/>
    <property type="match status" value="1"/>
</dbReference>
<evidence type="ECO:0000256" key="4">
    <source>
        <dbReference type="HAMAP-Rule" id="MF_00929"/>
    </source>
</evidence>
<reference evidence="5 6" key="1">
    <citation type="submission" date="2019-02" db="EMBL/GenBank/DDBJ databases">
        <authorList>
            <person name="Goldberg S.R."/>
            <person name="Haltli B.A."/>
            <person name="Correa H."/>
            <person name="Russell K.G."/>
        </authorList>
    </citation>
    <scope>NUCLEOTIDE SEQUENCE [LARGE SCALE GENOMIC DNA]</scope>
    <source>
        <strain evidence="5 6">JCM 16186</strain>
    </source>
</reference>
<dbReference type="EMBL" id="SMLW01000504">
    <property type="protein sequence ID" value="MTI25324.1"/>
    <property type="molecule type" value="Genomic_DNA"/>
</dbReference>
<dbReference type="Pfam" id="PF07221">
    <property type="entry name" value="GlcNAc_2-epim"/>
    <property type="match status" value="1"/>
</dbReference>
<dbReference type="EC" id="5.1.3.11" evidence="4"/>
<evidence type="ECO:0000313" key="5">
    <source>
        <dbReference type="EMBL" id="MTI25324.1"/>
    </source>
</evidence>
<evidence type="ECO:0000313" key="6">
    <source>
        <dbReference type="Proteomes" id="UP000798808"/>
    </source>
</evidence>
<evidence type="ECO:0000256" key="2">
    <source>
        <dbReference type="ARBA" id="ARBA00008558"/>
    </source>
</evidence>
<dbReference type="Gene3D" id="1.50.10.10">
    <property type="match status" value="1"/>
</dbReference>
<name>A0ABW9RPR2_9BACT</name>
<gene>
    <name evidence="5" type="ORF">E1163_10255</name>
</gene>
<dbReference type="Proteomes" id="UP000798808">
    <property type="component" value="Unassembled WGS sequence"/>
</dbReference>
<organism evidence="5 6">
    <name type="scientific">Fulvivirga kasyanovii</name>
    <dbReference type="NCBI Taxonomy" id="396812"/>
    <lineage>
        <taxon>Bacteria</taxon>
        <taxon>Pseudomonadati</taxon>
        <taxon>Bacteroidota</taxon>
        <taxon>Cytophagia</taxon>
        <taxon>Cytophagales</taxon>
        <taxon>Fulvivirgaceae</taxon>
        <taxon>Fulvivirga</taxon>
    </lineage>
</organism>
<keyword evidence="6" id="KW-1185">Reference proteome</keyword>
<accession>A0ABW9RPR2</accession>
<keyword evidence="3 4" id="KW-0413">Isomerase</keyword>
<comment type="similarity">
    <text evidence="4">Belongs to the cellobiose 2-epimerase family.</text>
</comment>
<protein>
    <recommendedName>
        <fullName evidence="4">Cellobiose 2-epimerase</fullName>
        <shortName evidence="4">CE</shortName>
        <ecNumber evidence="4">5.1.3.11</ecNumber>
    </recommendedName>
</protein>
<dbReference type="InterPro" id="IPR028584">
    <property type="entry name" value="Cellobiose_2_epim"/>
</dbReference>
<dbReference type="InterPro" id="IPR008928">
    <property type="entry name" value="6-hairpin_glycosidase_sf"/>
</dbReference>
<dbReference type="InterPro" id="IPR010819">
    <property type="entry name" value="AGE/CE"/>
</dbReference>
<evidence type="ECO:0000256" key="3">
    <source>
        <dbReference type="ARBA" id="ARBA00023235"/>
    </source>
</evidence>
<evidence type="ECO:0000256" key="1">
    <source>
        <dbReference type="ARBA" id="ARBA00001470"/>
    </source>
</evidence>
<sequence>MRESYIRLRSELSSELDRILNYWASNTIDETHGGFYGAIDHHNRVIPKASKGIILNSRILWAFSAASSHLNTEKYAAVCQRAFDYIKNNFYDTRYKGVFWEVDDKGTPINKRKQVYAQAFCIYAFSEYYIYSRNEEAKLLAIEIFECIEKYSRDKEKGGYMEAFDEDWGSLEDVRLSPKDMNADKTMNTHLHVLEAYTTLLKIYESEKLKESLRHLVDIFQNKFLNKQNHYELFFDRSWNLLSNTVSYGHDIESAWLVLEAARCISDKDMESACEASAIKVADTFLSEGIDAEGAVMNEKHMDTGALDDDRHWWPQVEAMVGLEYAYKLTGNNEYLEKSVEIWEFTKKHLIDRQNGEWHFRVDRNGNPYTEEHKVSMWKAPYHTTRACIILTSVT</sequence>
<dbReference type="SUPFAM" id="SSF48208">
    <property type="entry name" value="Six-hairpin glycosidases"/>
    <property type="match status" value="1"/>
</dbReference>
<comment type="similarity">
    <text evidence="2">Belongs to the N-acylglucosamine 2-epimerase family.</text>
</comment>
<proteinExistence type="inferred from homology"/>
<comment type="caution">
    <text evidence="5">The sequence shown here is derived from an EMBL/GenBank/DDBJ whole genome shotgun (WGS) entry which is preliminary data.</text>
</comment>